<gene>
    <name evidence="3" type="ORF">D1631_09075</name>
</gene>
<dbReference type="SUPFAM" id="SSF55961">
    <property type="entry name" value="Bet v1-like"/>
    <property type="match status" value="1"/>
</dbReference>
<dbReference type="Proteomes" id="UP000278775">
    <property type="component" value="Unassembled WGS sequence"/>
</dbReference>
<comment type="caution">
    <text evidence="3">The sequence shown here is derived from an EMBL/GenBank/DDBJ whole genome shotgun (WGS) entry which is preliminary data.</text>
</comment>
<dbReference type="AlphaFoldDB" id="A0A3M7TG45"/>
<reference evidence="3 4" key="1">
    <citation type="submission" date="2018-08" db="EMBL/GenBank/DDBJ databases">
        <title>Chryseobacterium nematophagum: a novel matrix digesting pathogen of nematodes.</title>
        <authorList>
            <person name="Page A."/>
            <person name="Roberts M."/>
            <person name="Felix M.-A."/>
            <person name="Weir W."/>
        </authorList>
    </citation>
    <scope>NUCLEOTIDE SEQUENCE [LARGE SCALE GENOMIC DNA]</scope>
    <source>
        <strain evidence="3 4">JUb129</strain>
    </source>
</reference>
<dbReference type="InterPro" id="IPR013538">
    <property type="entry name" value="ASHA1/2-like_C"/>
</dbReference>
<name>A0A3M7TG45_9FLAO</name>
<accession>A0A3M7TG45</accession>
<protein>
    <submittedName>
        <fullName evidence="3">SRPBCC domain-containing protein</fullName>
    </submittedName>
</protein>
<organism evidence="3 4">
    <name type="scientific">Chryseobacterium nematophagum</name>
    <dbReference type="NCBI Taxonomy" id="2305228"/>
    <lineage>
        <taxon>Bacteria</taxon>
        <taxon>Pseudomonadati</taxon>
        <taxon>Bacteroidota</taxon>
        <taxon>Flavobacteriia</taxon>
        <taxon>Flavobacteriales</taxon>
        <taxon>Weeksellaceae</taxon>
        <taxon>Chryseobacterium group</taxon>
        <taxon>Chryseobacterium</taxon>
    </lineage>
</organism>
<sequence length="140" mass="16622">MNPIIVEYRINVPVQRVWKALTDKNEMKKWYFDISDFDVKPGQIFNFYEPGEAKQYHHQAEIIEIIPQHILKHSWMYPEFSKSKTIVTWELIPEGNETLVRLTHEGVDQFKELGENFSNESFTTGWNEIIGQSLKSYLEK</sequence>
<dbReference type="RefSeq" id="WP_122636168.1">
    <property type="nucleotide sequence ID" value="NZ_QWIU01000002.1"/>
</dbReference>
<dbReference type="EMBL" id="QWIU01000002">
    <property type="protein sequence ID" value="RNA62074.1"/>
    <property type="molecule type" value="Genomic_DNA"/>
</dbReference>
<evidence type="ECO:0000313" key="3">
    <source>
        <dbReference type="EMBL" id="RNA62074.1"/>
    </source>
</evidence>
<dbReference type="Pfam" id="PF08327">
    <property type="entry name" value="AHSA1"/>
    <property type="match status" value="1"/>
</dbReference>
<evidence type="ECO:0000259" key="2">
    <source>
        <dbReference type="Pfam" id="PF08327"/>
    </source>
</evidence>
<dbReference type="OrthoDB" id="2355173at2"/>
<dbReference type="Gene3D" id="3.30.530.20">
    <property type="match status" value="1"/>
</dbReference>
<dbReference type="CDD" id="cd07814">
    <property type="entry name" value="SRPBCC_CalC_Aha1-like"/>
    <property type="match status" value="1"/>
</dbReference>
<evidence type="ECO:0000256" key="1">
    <source>
        <dbReference type="ARBA" id="ARBA00006817"/>
    </source>
</evidence>
<dbReference type="InterPro" id="IPR023393">
    <property type="entry name" value="START-like_dom_sf"/>
</dbReference>
<proteinExistence type="inferred from homology"/>
<comment type="similarity">
    <text evidence="1">Belongs to the AHA1 family.</text>
</comment>
<feature type="domain" description="Activator of Hsp90 ATPase homologue 1/2-like C-terminal" evidence="2">
    <location>
        <begin position="11"/>
        <end position="139"/>
    </location>
</feature>
<evidence type="ECO:0000313" key="4">
    <source>
        <dbReference type="Proteomes" id="UP000278775"/>
    </source>
</evidence>